<organism evidence="8 9">
    <name type="scientific">Frieseomelitta varia</name>
    <dbReference type="NCBI Taxonomy" id="561572"/>
    <lineage>
        <taxon>Eukaryota</taxon>
        <taxon>Metazoa</taxon>
        <taxon>Ecdysozoa</taxon>
        <taxon>Arthropoda</taxon>
        <taxon>Hexapoda</taxon>
        <taxon>Insecta</taxon>
        <taxon>Pterygota</taxon>
        <taxon>Neoptera</taxon>
        <taxon>Endopterygota</taxon>
        <taxon>Hymenoptera</taxon>
        <taxon>Apocrita</taxon>
        <taxon>Aculeata</taxon>
        <taxon>Apoidea</taxon>
        <taxon>Anthophila</taxon>
        <taxon>Apidae</taxon>
        <taxon>Frieseomelitta</taxon>
    </lineage>
</organism>
<evidence type="ECO:0000256" key="3">
    <source>
        <dbReference type="ARBA" id="ARBA00022473"/>
    </source>
</evidence>
<accession>A0A833R5Q8</accession>
<reference evidence="8" key="1">
    <citation type="submission" date="2019-11" db="EMBL/GenBank/DDBJ databases">
        <title>The nuclear and mitochondrial genomes of Frieseomelitta varia - a highly eusocial stingless bee (Meliponini) with a permanently sterile worker caste.</title>
        <authorList>
            <person name="Freitas F.C.P."/>
            <person name="Lourenco A.P."/>
            <person name="Nunes F.M.F."/>
            <person name="Paschoal A.R."/>
            <person name="Abreu F.C.P."/>
            <person name="Barbin F.O."/>
            <person name="Bataglia L."/>
            <person name="Cardoso-Junior C.A.M."/>
            <person name="Cervoni M.S."/>
            <person name="Silva S.R."/>
            <person name="Dalarmi F."/>
            <person name="Del Lama M.A."/>
            <person name="Depintor T.S."/>
            <person name="Ferreira K.M."/>
            <person name="Goria P.S."/>
            <person name="Jaskot M.C."/>
            <person name="Lago D.C."/>
            <person name="Luna-Lucena D."/>
            <person name="Moda L.M."/>
            <person name="Nascimento L."/>
            <person name="Pedrino M."/>
            <person name="Rabico F.O."/>
            <person name="Sanches F.C."/>
            <person name="Santos D.E."/>
            <person name="Santos C.G."/>
            <person name="Vieira J."/>
            <person name="Lopes T.F."/>
            <person name="Barchuk A.R."/>
            <person name="Hartfelder K."/>
            <person name="Simoes Z.L.P."/>
            <person name="Bitondi M.M.G."/>
            <person name="Pinheiro D.G."/>
        </authorList>
    </citation>
    <scope>NUCLEOTIDE SEQUENCE</scope>
    <source>
        <strain evidence="8">USP_RPSP 00005682</strain>
        <tissue evidence="8">Whole individual</tissue>
    </source>
</reference>
<keyword evidence="3" id="KW-0217">Developmental protein</keyword>
<proteinExistence type="predicted"/>
<dbReference type="EMBL" id="WNWW01000867">
    <property type="protein sequence ID" value="KAF3421444.1"/>
    <property type="molecule type" value="Genomic_DNA"/>
</dbReference>
<evidence type="ECO:0000256" key="4">
    <source>
        <dbReference type="ARBA" id="ARBA00022553"/>
    </source>
</evidence>
<gene>
    <name evidence="8" type="ORF">E2986_00634</name>
</gene>
<dbReference type="PANTHER" id="PTHR17005">
    <property type="entry name" value="MALE-ENHANCED ANTIGEN-1"/>
    <property type="match status" value="1"/>
</dbReference>
<protein>
    <recommendedName>
        <fullName evidence="2">Male-enhanced antigen 1</fullName>
    </recommendedName>
</protein>
<evidence type="ECO:0000256" key="1">
    <source>
        <dbReference type="ARBA" id="ARBA00002540"/>
    </source>
</evidence>
<comment type="caution">
    <text evidence="8">The sequence shown here is derived from an EMBL/GenBank/DDBJ whole genome shotgun (WGS) entry which is preliminary data.</text>
</comment>
<keyword evidence="6" id="KW-0744">Spermatogenesis</keyword>
<name>A0A833R5Q8_9HYME</name>
<keyword evidence="5" id="KW-0221">Differentiation</keyword>
<evidence type="ECO:0000256" key="5">
    <source>
        <dbReference type="ARBA" id="ARBA00022782"/>
    </source>
</evidence>
<evidence type="ECO:0000256" key="2">
    <source>
        <dbReference type="ARBA" id="ARBA00022245"/>
    </source>
</evidence>
<dbReference type="Pfam" id="PF06910">
    <property type="entry name" value="MEA1"/>
    <property type="match status" value="1"/>
</dbReference>
<comment type="function">
    <text evidence="1">May play an important role in spermatogenesis and/or testis development.</text>
</comment>
<feature type="region of interest" description="Disordered" evidence="7">
    <location>
        <begin position="1"/>
        <end position="38"/>
    </location>
</feature>
<evidence type="ECO:0000313" key="8">
    <source>
        <dbReference type="EMBL" id="KAF3421444.1"/>
    </source>
</evidence>
<evidence type="ECO:0000256" key="6">
    <source>
        <dbReference type="ARBA" id="ARBA00022871"/>
    </source>
</evidence>
<sequence>MSPDPTQEPVEESLNVPNLPLDRGMNASDSEDDDIGMAGYVPLSQIPADSDPMLYEDEDDEWISNAGESNQTLRPPILESQNVCILLDLRKNASMSETIEVWSSPRNRSNIDMDADKINQVKSMMASFTLPITAIPEWAKAISEEQWKEQLIGRIKEMQNREK</sequence>
<dbReference type="Proteomes" id="UP000655588">
    <property type="component" value="Unassembled WGS sequence"/>
</dbReference>
<dbReference type="InterPro" id="IPR009685">
    <property type="entry name" value="MEA1"/>
</dbReference>
<dbReference type="GO" id="GO:0030154">
    <property type="term" value="P:cell differentiation"/>
    <property type="evidence" value="ECO:0007669"/>
    <property type="project" value="UniProtKB-KW"/>
</dbReference>
<keyword evidence="4" id="KW-0597">Phosphoprotein</keyword>
<keyword evidence="9" id="KW-1185">Reference proteome</keyword>
<evidence type="ECO:0000313" key="9">
    <source>
        <dbReference type="Proteomes" id="UP000655588"/>
    </source>
</evidence>
<dbReference type="GO" id="GO:0007283">
    <property type="term" value="P:spermatogenesis"/>
    <property type="evidence" value="ECO:0007669"/>
    <property type="project" value="UniProtKB-KW"/>
</dbReference>
<evidence type="ECO:0000256" key="7">
    <source>
        <dbReference type="SAM" id="MobiDB-lite"/>
    </source>
</evidence>
<dbReference type="AlphaFoldDB" id="A0A833R5Q8"/>